<dbReference type="PANTHER" id="PTHR33112">
    <property type="entry name" value="DOMAIN PROTEIN, PUTATIVE-RELATED"/>
    <property type="match status" value="1"/>
</dbReference>
<name>A0A2J6Q595_9HELO</name>
<feature type="compositionally biased region" description="Polar residues" evidence="1">
    <location>
        <begin position="36"/>
        <end position="47"/>
    </location>
</feature>
<feature type="domain" description="Heterokaryon incompatibility" evidence="2">
    <location>
        <begin position="280"/>
        <end position="435"/>
    </location>
</feature>
<reference evidence="3 4" key="1">
    <citation type="submission" date="2016-05" db="EMBL/GenBank/DDBJ databases">
        <title>A degradative enzymes factory behind the ericoid mycorrhizal symbiosis.</title>
        <authorList>
            <consortium name="DOE Joint Genome Institute"/>
            <person name="Martino E."/>
            <person name="Morin E."/>
            <person name="Grelet G."/>
            <person name="Kuo A."/>
            <person name="Kohler A."/>
            <person name="Daghino S."/>
            <person name="Barry K."/>
            <person name="Choi C."/>
            <person name="Cichocki N."/>
            <person name="Clum A."/>
            <person name="Copeland A."/>
            <person name="Hainaut M."/>
            <person name="Haridas S."/>
            <person name="Labutti K."/>
            <person name="Lindquist E."/>
            <person name="Lipzen A."/>
            <person name="Khouja H.-R."/>
            <person name="Murat C."/>
            <person name="Ohm R."/>
            <person name="Olson A."/>
            <person name="Spatafora J."/>
            <person name="Veneault-Fourrey C."/>
            <person name="Henrissat B."/>
            <person name="Grigoriev I."/>
            <person name="Martin F."/>
            <person name="Perotto S."/>
        </authorList>
    </citation>
    <scope>NUCLEOTIDE SEQUENCE [LARGE SCALE GENOMIC DNA]</scope>
    <source>
        <strain evidence="3 4">UAMH 7357</strain>
    </source>
</reference>
<evidence type="ECO:0000313" key="4">
    <source>
        <dbReference type="Proteomes" id="UP000235672"/>
    </source>
</evidence>
<evidence type="ECO:0000259" key="2">
    <source>
        <dbReference type="Pfam" id="PF06985"/>
    </source>
</evidence>
<proteinExistence type="predicted"/>
<gene>
    <name evidence="3" type="ORF">NA56DRAFT_626023</name>
</gene>
<protein>
    <submittedName>
        <fullName evidence="3">HET-domain-containing protein</fullName>
    </submittedName>
</protein>
<dbReference type="Proteomes" id="UP000235672">
    <property type="component" value="Unassembled WGS sequence"/>
</dbReference>
<sequence>MDQSESTGAFIRQSCDRLAILDLLDDGLAEANTISKDNATSSGTSTFPDKISKASSGEDPFQLRKRNTADHVWIPRRERRKEGNRIKNEPLCALCQPIFHHSQDLDEFGTGAEQQHHSEQSSFKSAVEASCYICSLLNEKIEALVRSYEHEAEGTQGIQSLFESVNYQVIHEEFEPFIYFTYCERGGHTYPYILSLRLLYTHEIDAALQNTGITNSTRSERNMELVRYWLRQCRNQHKGCGHMDVSGRKLPTRLIEIDSIGGVDTIRLCDGTSLSPSTLYLTLSHCWGREPIYTLLKDNIKHLSETIDRMKLPKVFQDAISMTCHLGFKHLWIDSLCIIQDSREDWLREAPRMGEVYRNATCNIAATGFSDGRNGLFATRDTRLLSPLKVSVDWNGMSPDGETQLRGNYYLLDDGLWTDHVSNAPLNRRAWVTQERILSHSTIHFAAKQLLWECHELIASEAFPNGFNRAISTGGNVKSSFDQTEPKKSYLYWRTVIEAYSKGRLTFHHDKLPAVAGIAREMSRLLPDRYIAGMWEGDLIYSLLWFINSPSDFIYLPSEYCAPTWSWASVDAQIKYLNANRNADMSPQKNDPEEIIYSSIVAVNSTILAGSDDTVADQWSLCIKGPLRRAVKCPMFPGVHHLQRFVLLGWIVNSKKIEISLHLDVPSYSSEEVEETASKDKGNQVKQGPFVRTSDLSLLDPDMSQIFLLPLRSDWEGYYAYRVEMYGLLLNPTGRKRGEFQRIGAFTVGDEEHGKAVLEPLDILEEKFFEEADENGQYTITIV</sequence>
<accession>A0A2J6Q595</accession>
<dbReference type="PANTHER" id="PTHR33112:SF10">
    <property type="entry name" value="TOL"/>
    <property type="match status" value="1"/>
</dbReference>
<dbReference type="OrthoDB" id="2958217at2759"/>
<feature type="region of interest" description="Disordered" evidence="1">
    <location>
        <begin position="36"/>
        <end position="62"/>
    </location>
</feature>
<keyword evidence="4" id="KW-1185">Reference proteome</keyword>
<evidence type="ECO:0000256" key="1">
    <source>
        <dbReference type="SAM" id="MobiDB-lite"/>
    </source>
</evidence>
<organism evidence="3 4">
    <name type="scientific">Hyaloscypha hepaticicola</name>
    <dbReference type="NCBI Taxonomy" id="2082293"/>
    <lineage>
        <taxon>Eukaryota</taxon>
        <taxon>Fungi</taxon>
        <taxon>Dikarya</taxon>
        <taxon>Ascomycota</taxon>
        <taxon>Pezizomycotina</taxon>
        <taxon>Leotiomycetes</taxon>
        <taxon>Helotiales</taxon>
        <taxon>Hyaloscyphaceae</taxon>
        <taxon>Hyaloscypha</taxon>
    </lineage>
</organism>
<dbReference type="Pfam" id="PF06985">
    <property type="entry name" value="HET"/>
    <property type="match status" value="1"/>
</dbReference>
<dbReference type="EMBL" id="KZ613481">
    <property type="protein sequence ID" value="PMD21413.1"/>
    <property type="molecule type" value="Genomic_DNA"/>
</dbReference>
<evidence type="ECO:0000313" key="3">
    <source>
        <dbReference type="EMBL" id="PMD21413.1"/>
    </source>
</evidence>
<dbReference type="InterPro" id="IPR010730">
    <property type="entry name" value="HET"/>
</dbReference>
<dbReference type="AlphaFoldDB" id="A0A2J6Q595"/>